<dbReference type="Pfam" id="PF13458">
    <property type="entry name" value="Peripla_BP_6"/>
    <property type="match status" value="1"/>
</dbReference>
<dbReference type="SUPFAM" id="SSF53822">
    <property type="entry name" value="Periplasmic binding protein-like I"/>
    <property type="match status" value="1"/>
</dbReference>
<dbReference type="AlphaFoldDB" id="A0A8U0ICZ4"/>
<dbReference type="Proteomes" id="UP000830434">
    <property type="component" value="Chromosome"/>
</dbReference>
<feature type="domain" description="Leucine-binding protein" evidence="2">
    <location>
        <begin position="71"/>
        <end position="413"/>
    </location>
</feature>
<organism evidence="3 4">
    <name type="scientific">Halorussus gelatinilyticus</name>
    <dbReference type="NCBI Taxonomy" id="2937524"/>
    <lineage>
        <taxon>Archaea</taxon>
        <taxon>Methanobacteriati</taxon>
        <taxon>Methanobacteriota</taxon>
        <taxon>Stenosarchaea group</taxon>
        <taxon>Halobacteria</taxon>
        <taxon>Halobacteriales</taxon>
        <taxon>Haladaptataceae</taxon>
        <taxon>Halorussus</taxon>
    </lineage>
</organism>
<sequence>MLNDGNANSDGGGNGRKLACEQNNDKISEVDSVFDRRRFLQVAGTGVAATSLAGCTGSTKSGEASQQLQGPIKIGVLAPEPGNNPIGASIANSAKLAAKQLNDGGGVLGANVEVSVKDTKEDPATGQRKYQELTVGQQVDLTTGVFTSEVMLNLMSSIAQQRTLHLNTGAASPETSRKVAQDYERFKYYFRTGPVNSHYLGQNMVDFATANFESMGWDSVAVLAEDYTWTEPISEALNGALGEAGIDVPVNKRYASGTENFSPIYDEVANAGVDAAYVVMAHTGTSAVVQWAKQQRPFGFGGIHVPMQLPSYYGSVNGACRYAVTQNSATPNSEITKKTVPYANAYQKAYGKYPVYTGYITFDAVKMYAKAVKQAGSTESDQVVPELENMSYTGTTAEALEYYGKDHRYPHDVKYGKKHAWPVWLQWRKSGESGNQEVIWPENLATEQYQSPPWVN</sequence>
<dbReference type="KEGG" id="haxz:M0R88_10275"/>
<evidence type="ECO:0000313" key="4">
    <source>
        <dbReference type="Proteomes" id="UP000830434"/>
    </source>
</evidence>
<name>A0A8U0ICZ4_9EURY</name>
<evidence type="ECO:0000313" key="3">
    <source>
        <dbReference type="EMBL" id="UPV98916.1"/>
    </source>
</evidence>
<keyword evidence="1" id="KW-0732">Signal</keyword>
<evidence type="ECO:0000259" key="2">
    <source>
        <dbReference type="Pfam" id="PF13458"/>
    </source>
</evidence>
<dbReference type="PROSITE" id="PS51318">
    <property type="entry name" value="TAT"/>
    <property type="match status" value="1"/>
</dbReference>
<dbReference type="InterPro" id="IPR006311">
    <property type="entry name" value="TAT_signal"/>
</dbReference>
<accession>A0A8U0ICZ4</accession>
<protein>
    <submittedName>
        <fullName evidence="3">ABC transporter substrate-binding protein</fullName>
    </submittedName>
</protein>
<dbReference type="Gene3D" id="3.40.50.2300">
    <property type="match status" value="2"/>
</dbReference>
<dbReference type="InterPro" id="IPR028081">
    <property type="entry name" value="Leu-bd"/>
</dbReference>
<dbReference type="RefSeq" id="WP_248653420.1">
    <property type="nucleotide sequence ID" value="NZ_CP096658.1"/>
</dbReference>
<dbReference type="CDD" id="cd06345">
    <property type="entry name" value="PBP1_ABC_ligand_binding-like"/>
    <property type="match status" value="1"/>
</dbReference>
<dbReference type="EMBL" id="CP096658">
    <property type="protein sequence ID" value="UPV98916.1"/>
    <property type="molecule type" value="Genomic_DNA"/>
</dbReference>
<dbReference type="PANTHER" id="PTHR30483">
    <property type="entry name" value="LEUCINE-SPECIFIC-BINDING PROTEIN"/>
    <property type="match status" value="1"/>
</dbReference>
<proteinExistence type="predicted"/>
<dbReference type="InterPro" id="IPR028082">
    <property type="entry name" value="Peripla_BP_I"/>
</dbReference>
<evidence type="ECO:0000256" key="1">
    <source>
        <dbReference type="ARBA" id="ARBA00022729"/>
    </source>
</evidence>
<dbReference type="InterPro" id="IPR051010">
    <property type="entry name" value="BCAA_transport"/>
</dbReference>
<dbReference type="PANTHER" id="PTHR30483:SF6">
    <property type="entry name" value="PERIPLASMIC BINDING PROTEIN OF ABC TRANSPORTER FOR NATURAL AMINO ACIDS"/>
    <property type="match status" value="1"/>
</dbReference>
<keyword evidence="4" id="KW-1185">Reference proteome</keyword>
<reference evidence="3" key="1">
    <citation type="submission" date="2022-04" db="EMBL/GenBank/DDBJ databases">
        <title>Diverse halophilic archaea isolated from saline environments.</title>
        <authorList>
            <person name="Cui H.-L."/>
        </authorList>
    </citation>
    <scope>NUCLEOTIDE SEQUENCE</scope>
    <source>
        <strain evidence="3">XZYJT40</strain>
    </source>
</reference>
<dbReference type="GeneID" id="72190244"/>
<gene>
    <name evidence="3" type="ORF">M0R88_10275</name>
</gene>